<dbReference type="AlphaFoldDB" id="A0A094PWF4"/>
<reference evidence="1" key="1">
    <citation type="submission" date="2014-06" db="EMBL/GenBank/DDBJ databases">
        <title>Key roles for freshwater Actinobacteria revealed by deep metagenomic sequencing.</title>
        <authorList>
            <person name="Ghai R."/>
            <person name="Mizuno C.M."/>
            <person name="Picazo A."/>
            <person name="Camacho A."/>
            <person name="Rodriguez-Valera F."/>
        </authorList>
    </citation>
    <scope>NUCLEOTIDE SEQUENCE</scope>
</reference>
<evidence type="ECO:0008006" key="2">
    <source>
        <dbReference type="Google" id="ProtNLM"/>
    </source>
</evidence>
<organism evidence="1">
    <name type="scientific">freshwater metagenome</name>
    <dbReference type="NCBI Taxonomy" id="449393"/>
    <lineage>
        <taxon>unclassified sequences</taxon>
        <taxon>metagenomes</taxon>
        <taxon>ecological metagenomes</taxon>
    </lineage>
</organism>
<gene>
    <name evidence="1" type="ORF">GM51_13260</name>
</gene>
<sequence length="425" mass="47184">MSQPLRITTRASDRIKRKQLRRMKSFATGLLLASAVVYVFAKRAEAAGAPEWVSYVRAAAEAGMIGGLADWFAVTALFRRPLGLPIPHTAIIPTRKDAIGASLGEFVGDNFLSEEVVRSKLQSADIANRLGGWLSNPQNAKQVTDELSGVVAWATSLGDDEDIAEVIEESFRRTAENFDIAKPLGIFLVKAVENDAHTPIVDMLAKAIQDWLENDPARAKGWIDKQLPKWLPGLGKDKAGEWLYERLIELSKEVQEDYDHPIRHSIERLLHRFADQLQSDPVIIERVNAAKMRLVDRPEVRHTISDIWISTKKTLRQEAANPDSELRTRVTTLIANFGTKVSADRQLQETIDTALENAATHLVDRYRDEIAAVISDTVARWDAGDTAKKIELQVGRDLQFIRVNGTIVGALAGIAIHAIGELVVR</sequence>
<dbReference type="PANTHER" id="PTHR38442:SF1">
    <property type="entry name" value="INNER MEMBRANE PROTEIN"/>
    <property type="match status" value="1"/>
</dbReference>
<dbReference type="EMBL" id="JNSL01000093">
    <property type="protein sequence ID" value="KGA16125.1"/>
    <property type="molecule type" value="Genomic_DNA"/>
</dbReference>
<dbReference type="GO" id="GO:0005886">
    <property type="term" value="C:plasma membrane"/>
    <property type="evidence" value="ECO:0007669"/>
    <property type="project" value="TreeGrafter"/>
</dbReference>
<dbReference type="InterPro" id="IPR007383">
    <property type="entry name" value="DUF445"/>
</dbReference>
<dbReference type="PANTHER" id="PTHR38442">
    <property type="entry name" value="INNER MEMBRANE PROTEIN-RELATED"/>
    <property type="match status" value="1"/>
</dbReference>
<name>A0A094PWF4_9ZZZZ</name>
<comment type="caution">
    <text evidence="1">The sequence shown here is derived from an EMBL/GenBank/DDBJ whole genome shotgun (WGS) entry which is preliminary data.</text>
</comment>
<dbReference type="Pfam" id="PF04286">
    <property type="entry name" value="DUF445"/>
    <property type="match status" value="1"/>
</dbReference>
<proteinExistence type="predicted"/>
<accession>A0A094PWF4</accession>
<protein>
    <recommendedName>
        <fullName evidence="2">DUF445 domain-containing protein</fullName>
    </recommendedName>
</protein>
<evidence type="ECO:0000313" key="1">
    <source>
        <dbReference type="EMBL" id="KGA16125.1"/>
    </source>
</evidence>